<name>A0A7W7WXC8_9PSEU</name>
<reference evidence="2 3" key="1">
    <citation type="submission" date="2020-08" db="EMBL/GenBank/DDBJ databases">
        <title>Sequencing the genomes of 1000 actinobacteria strains.</title>
        <authorList>
            <person name="Klenk H.-P."/>
        </authorList>
    </citation>
    <scope>NUCLEOTIDE SEQUENCE [LARGE SCALE GENOMIC DNA]</scope>
    <source>
        <strain evidence="2 3">DSM 45084</strain>
    </source>
</reference>
<feature type="region of interest" description="Disordered" evidence="1">
    <location>
        <begin position="75"/>
        <end position="102"/>
    </location>
</feature>
<proteinExistence type="predicted"/>
<feature type="compositionally biased region" description="Gly residues" evidence="1">
    <location>
        <begin position="75"/>
        <end position="98"/>
    </location>
</feature>
<dbReference type="RefSeq" id="WP_184670469.1">
    <property type="nucleotide sequence ID" value="NZ_BAABAI010000024.1"/>
</dbReference>
<comment type="caution">
    <text evidence="2">The sequence shown here is derived from an EMBL/GenBank/DDBJ whole genome shotgun (WGS) entry which is preliminary data.</text>
</comment>
<organism evidence="2 3">
    <name type="scientific">Saccharothrix violaceirubra</name>
    <dbReference type="NCBI Taxonomy" id="413306"/>
    <lineage>
        <taxon>Bacteria</taxon>
        <taxon>Bacillati</taxon>
        <taxon>Actinomycetota</taxon>
        <taxon>Actinomycetes</taxon>
        <taxon>Pseudonocardiales</taxon>
        <taxon>Pseudonocardiaceae</taxon>
        <taxon>Saccharothrix</taxon>
    </lineage>
</organism>
<sequence length="391" mass="40748">MSADRGVEELLSAALGGPDAVTVRAALAGMVAALRSAGHADPAVVAAADRLAGLGSGGLAPGGLAPGGLGAIGQGSVGSGPGGQEAVGPGQGASGSGGPVERVAAGPPVGEFAADPDVATWLGATTLDALTGAPTEAQAWVRLWLAFLRLPPDLAETWRERVRSSRTGDAGAWQAVAGGDESLVDPLPEAGVTGLRESPDAAVHPWAADVLPERFATLRTLVGQVLTMVERDPGLHHALESRRRQDFHSLGDPANLRDFQRDAANRLGYLAAAPPGSVRELRELSLVDELLCSVVHVPPAHPESWWGRLARRSRALVAEAAAALRERGEDVEVRVVPPGPYDAQRPWIGRNNLSCPVPGRPPSQILACLRVYLRAGEEEYPGRVVYVRDDR</sequence>
<keyword evidence="3" id="KW-1185">Reference proteome</keyword>
<dbReference type="EMBL" id="JACHJS010000001">
    <property type="protein sequence ID" value="MBB4966468.1"/>
    <property type="molecule type" value="Genomic_DNA"/>
</dbReference>
<gene>
    <name evidence="2" type="ORF">F4559_003827</name>
</gene>
<evidence type="ECO:0000256" key="1">
    <source>
        <dbReference type="SAM" id="MobiDB-lite"/>
    </source>
</evidence>
<evidence type="ECO:0000313" key="2">
    <source>
        <dbReference type="EMBL" id="MBB4966468.1"/>
    </source>
</evidence>
<evidence type="ECO:0000313" key="3">
    <source>
        <dbReference type="Proteomes" id="UP000542674"/>
    </source>
</evidence>
<protein>
    <submittedName>
        <fullName evidence="2">Uncharacterized protein</fullName>
    </submittedName>
</protein>
<accession>A0A7W7WXC8</accession>
<dbReference type="AlphaFoldDB" id="A0A7W7WXC8"/>
<dbReference type="Proteomes" id="UP000542674">
    <property type="component" value="Unassembled WGS sequence"/>
</dbReference>